<feature type="transmembrane region" description="Helical" evidence="2">
    <location>
        <begin position="32"/>
        <end position="49"/>
    </location>
</feature>
<evidence type="ECO:0000256" key="1">
    <source>
        <dbReference type="SAM" id="MobiDB-lite"/>
    </source>
</evidence>
<proteinExistence type="predicted"/>
<name>A0A420EFI6_9ACTN</name>
<keyword evidence="2" id="KW-0472">Membrane</keyword>
<evidence type="ECO:0000313" key="4">
    <source>
        <dbReference type="Proteomes" id="UP000285744"/>
    </source>
</evidence>
<evidence type="ECO:0000256" key="2">
    <source>
        <dbReference type="SAM" id="Phobius"/>
    </source>
</evidence>
<accession>A0A420EFI6</accession>
<sequence>MRRQHLPLYAIALALLAVGALAVGVPARSLVFGLLVIACPLMMLFMHGGHGGQEGHGQHQGQQTPAAHDGTDQRPR</sequence>
<dbReference type="RefSeq" id="WP_120332269.1">
    <property type="nucleotide sequence ID" value="NZ_JBFAVT010000098.1"/>
</dbReference>
<dbReference type="Proteomes" id="UP000285744">
    <property type="component" value="Unassembled WGS sequence"/>
</dbReference>
<gene>
    <name evidence="3" type="ORF">D7I43_31875</name>
</gene>
<evidence type="ECO:0000313" key="3">
    <source>
        <dbReference type="EMBL" id="RKF19462.1"/>
    </source>
</evidence>
<organism evidence="3 4">
    <name type="scientific">Micromonospora globbae</name>
    <dbReference type="NCBI Taxonomy" id="1894969"/>
    <lineage>
        <taxon>Bacteria</taxon>
        <taxon>Bacillati</taxon>
        <taxon>Actinomycetota</taxon>
        <taxon>Actinomycetes</taxon>
        <taxon>Micromonosporales</taxon>
        <taxon>Micromonosporaceae</taxon>
        <taxon>Micromonospora</taxon>
    </lineage>
</organism>
<dbReference type="InterPro" id="IPR021682">
    <property type="entry name" value="DUF2933"/>
</dbReference>
<dbReference type="EMBL" id="RAQQ01000060">
    <property type="protein sequence ID" value="RKF19462.1"/>
    <property type="molecule type" value="Genomic_DNA"/>
</dbReference>
<feature type="region of interest" description="Disordered" evidence="1">
    <location>
        <begin position="50"/>
        <end position="76"/>
    </location>
</feature>
<dbReference type="AlphaFoldDB" id="A0A420EFI6"/>
<reference evidence="3 4" key="1">
    <citation type="journal article" date="2018" name="Int. J. Syst. Evol. Microbiol.">
        <title>Micromonospora globbae sp. nov., an endophytic actinomycete isolated from roots of Globba winitii C. H. Wright.</title>
        <authorList>
            <person name="Kuncharoen N."/>
            <person name="Pittayakhajonwut P."/>
            <person name="Tanasupawat S."/>
        </authorList>
    </citation>
    <scope>NUCLEOTIDE SEQUENCE [LARGE SCALE GENOMIC DNA]</scope>
    <source>
        <strain evidence="3 4">WPS1-2</strain>
    </source>
</reference>
<dbReference type="Pfam" id="PF11666">
    <property type="entry name" value="DUF2933"/>
    <property type="match status" value="1"/>
</dbReference>
<keyword evidence="2" id="KW-0812">Transmembrane</keyword>
<comment type="caution">
    <text evidence="3">The sequence shown here is derived from an EMBL/GenBank/DDBJ whole genome shotgun (WGS) entry which is preliminary data.</text>
</comment>
<keyword evidence="2" id="KW-1133">Transmembrane helix</keyword>
<protein>
    <submittedName>
        <fullName evidence="3">DUF2933 domain-containing protein</fullName>
    </submittedName>
</protein>